<gene>
    <name evidence="1" type="ORF">J2800_000099</name>
</gene>
<dbReference type="Proteomes" id="UP001262754">
    <property type="component" value="Unassembled WGS sequence"/>
</dbReference>
<proteinExistence type="predicted"/>
<evidence type="ECO:0000313" key="2">
    <source>
        <dbReference type="Proteomes" id="UP001262754"/>
    </source>
</evidence>
<protein>
    <submittedName>
        <fullName evidence="1">Uncharacterized protein</fullName>
    </submittedName>
</protein>
<keyword evidence="2" id="KW-1185">Reference proteome</keyword>
<dbReference type="RefSeq" id="WP_156402103.1">
    <property type="nucleotide sequence ID" value="NZ_BMLD01000005.1"/>
</dbReference>
<comment type="caution">
    <text evidence="1">The sequence shown here is derived from an EMBL/GenBank/DDBJ whole genome shotgun (WGS) entry which is preliminary data.</text>
</comment>
<sequence>MPRTRTWARRRAALLAAGLTQPDPERTRGRTGHLRRQIWKKFAAHEDRCVGEAGWPAAQRRGAFD</sequence>
<evidence type="ECO:0000313" key="1">
    <source>
        <dbReference type="EMBL" id="MDR6529384.1"/>
    </source>
</evidence>
<dbReference type="EMBL" id="JAVDRL010000001">
    <property type="protein sequence ID" value="MDR6529384.1"/>
    <property type="molecule type" value="Genomic_DNA"/>
</dbReference>
<reference evidence="1 2" key="1">
    <citation type="submission" date="2023-07" db="EMBL/GenBank/DDBJ databases">
        <title>Sorghum-associated microbial communities from plants grown in Nebraska, USA.</title>
        <authorList>
            <person name="Schachtman D."/>
        </authorList>
    </citation>
    <scope>NUCLEOTIDE SEQUENCE [LARGE SCALE GENOMIC DNA]</scope>
    <source>
        <strain evidence="1 2">DS2154</strain>
    </source>
</reference>
<accession>A0ABU1MT72</accession>
<name>A0ABU1MT72_9CAUL</name>
<organism evidence="1 2">
    <name type="scientific">Caulobacter rhizosphaerae</name>
    <dbReference type="NCBI Taxonomy" id="2010972"/>
    <lineage>
        <taxon>Bacteria</taxon>
        <taxon>Pseudomonadati</taxon>
        <taxon>Pseudomonadota</taxon>
        <taxon>Alphaproteobacteria</taxon>
        <taxon>Caulobacterales</taxon>
        <taxon>Caulobacteraceae</taxon>
        <taxon>Caulobacter</taxon>
    </lineage>
</organism>